<dbReference type="Gene3D" id="1.10.10.10">
    <property type="entry name" value="Winged helix-like DNA-binding domain superfamily/Winged helix DNA-binding domain"/>
    <property type="match status" value="1"/>
</dbReference>
<dbReference type="InterPro" id="IPR036388">
    <property type="entry name" value="WH-like_DNA-bd_sf"/>
</dbReference>
<dbReference type="GO" id="GO:0003677">
    <property type="term" value="F:DNA binding"/>
    <property type="evidence" value="ECO:0007669"/>
    <property type="project" value="UniProtKB-KW"/>
</dbReference>
<reference evidence="5 6" key="1">
    <citation type="submission" date="2016-12" db="EMBL/GenBank/DDBJ databases">
        <title>Trade-off between light-utilization and light-protection in marine flavobacteria.</title>
        <authorList>
            <person name="Kumagai Y."/>
            <person name="Yoshizawa S."/>
            <person name="Kogure K."/>
            <person name="Iwasaki W."/>
        </authorList>
    </citation>
    <scope>NUCLEOTIDE SEQUENCE [LARGE SCALE GENOMIC DNA]</scope>
    <source>
        <strain evidence="5 6">ATCC 43844</strain>
    </source>
</reference>
<dbReference type="CDD" id="cd06170">
    <property type="entry name" value="LuxR_C_like"/>
    <property type="match status" value="1"/>
</dbReference>
<dbReference type="GO" id="GO:0006355">
    <property type="term" value="P:regulation of DNA-templated transcription"/>
    <property type="evidence" value="ECO:0007669"/>
    <property type="project" value="InterPro"/>
</dbReference>
<dbReference type="Gene3D" id="3.30.450.20">
    <property type="entry name" value="PAS domain"/>
    <property type="match status" value="1"/>
</dbReference>
<dbReference type="SUPFAM" id="SSF46894">
    <property type="entry name" value="C-terminal effector domain of the bipartite response regulators"/>
    <property type="match status" value="1"/>
</dbReference>
<protein>
    <submittedName>
        <fullName evidence="5">Helix-turn-helix transcriptional regulator</fullName>
    </submittedName>
</protein>
<dbReference type="RefSeq" id="WP_105020580.1">
    <property type="nucleotide sequence ID" value="NZ_MSCM01000001.1"/>
</dbReference>
<dbReference type="InterPro" id="IPR016032">
    <property type="entry name" value="Sig_transdc_resp-reg_C-effctor"/>
</dbReference>
<proteinExistence type="predicted"/>
<dbReference type="OrthoDB" id="965844at2"/>
<accession>A0A2S7WWN1</accession>
<gene>
    <name evidence="5" type="ORF">BTO16_05225</name>
</gene>
<dbReference type="EMBL" id="MSCM01000001">
    <property type="protein sequence ID" value="PQJ82009.1"/>
    <property type="molecule type" value="Genomic_DNA"/>
</dbReference>
<evidence type="ECO:0000259" key="4">
    <source>
        <dbReference type="PROSITE" id="PS50043"/>
    </source>
</evidence>
<evidence type="ECO:0000313" key="6">
    <source>
        <dbReference type="Proteomes" id="UP000239068"/>
    </source>
</evidence>
<keyword evidence="2" id="KW-0238">DNA-binding</keyword>
<organism evidence="5 6">
    <name type="scientific">Polaribacter glomeratus</name>
    <dbReference type="NCBI Taxonomy" id="102"/>
    <lineage>
        <taxon>Bacteria</taxon>
        <taxon>Pseudomonadati</taxon>
        <taxon>Bacteroidota</taxon>
        <taxon>Flavobacteriia</taxon>
        <taxon>Flavobacteriales</taxon>
        <taxon>Flavobacteriaceae</taxon>
    </lineage>
</organism>
<dbReference type="Proteomes" id="UP000239068">
    <property type="component" value="Unassembled WGS sequence"/>
</dbReference>
<dbReference type="SUPFAM" id="SSF55785">
    <property type="entry name" value="PYP-like sensor domain (PAS domain)"/>
    <property type="match status" value="1"/>
</dbReference>
<dbReference type="Pfam" id="PF08447">
    <property type="entry name" value="PAS_3"/>
    <property type="match status" value="1"/>
</dbReference>
<feature type="domain" description="HTH luxR-type" evidence="4">
    <location>
        <begin position="190"/>
        <end position="255"/>
    </location>
</feature>
<sequence>MKKNNLDLFAEIFETHKEFSGTVIETHIEKLKELDAYLPRMQSFFIITNTSTKTYPFVSKNFEYTLGLDIEKMATLGAPYWFSHFHPDDLPIWMRVLEDLMLFTMTEIPTIDRPKLCYSWNFRIKNSKGEYLNTFEHLTPIIFDETGKPIIGIAHLSIVGGGEQRPIIASVKKLNEENEYETLFYKNYSQKLLSVALTNREKDVVRLLALNNTSAEIAEKLFISPHTVNVHRKNILSKLNFDSTIQLVQYCLVNQLF</sequence>
<evidence type="ECO:0000313" key="5">
    <source>
        <dbReference type="EMBL" id="PQJ82009.1"/>
    </source>
</evidence>
<dbReference type="InterPro" id="IPR000792">
    <property type="entry name" value="Tscrpt_reg_LuxR_C"/>
</dbReference>
<evidence type="ECO:0000256" key="3">
    <source>
        <dbReference type="ARBA" id="ARBA00023163"/>
    </source>
</evidence>
<dbReference type="PRINTS" id="PR00038">
    <property type="entry name" value="HTHLUXR"/>
</dbReference>
<dbReference type="PANTHER" id="PTHR44688">
    <property type="entry name" value="DNA-BINDING TRANSCRIPTIONAL ACTIVATOR DEVR_DOSR"/>
    <property type="match status" value="1"/>
</dbReference>
<comment type="caution">
    <text evidence="5">The sequence shown here is derived from an EMBL/GenBank/DDBJ whole genome shotgun (WGS) entry which is preliminary data.</text>
</comment>
<dbReference type="AlphaFoldDB" id="A0A2S7WWN1"/>
<evidence type="ECO:0000256" key="2">
    <source>
        <dbReference type="ARBA" id="ARBA00023125"/>
    </source>
</evidence>
<name>A0A2S7WWN1_9FLAO</name>
<dbReference type="InterPro" id="IPR035965">
    <property type="entry name" value="PAS-like_dom_sf"/>
</dbReference>
<dbReference type="PROSITE" id="PS50043">
    <property type="entry name" value="HTH_LUXR_2"/>
    <property type="match status" value="1"/>
</dbReference>
<keyword evidence="3" id="KW-0804">Transcription</keyword>
<dbReference type="InterPro" id="IPR013655">
    <property type="entry name" value="PAS_fold_3"/>
</dbReference>
<dbReference type="Pfam" id="PF00196">
    <property type="entry name" value="GerE"/>
    <property type="match status" value="1"/>
</dbReference>
<keyword evidence="6" id="KW-1185">Reference proteome</keyword>
<evidence type="ECO:0000256" key="1">
    <source>
        <dbReference type="ARBA" id="ARBA00023015"/>
    </source>
</evidence>
<dbReference type="SMART" id="SM00421">
    <property type="entry name" value="HTH_LUXR"/>
    <property type="match status" value="1"/>
</dbReference>
<dbReference type="PANTHER" id="PTHR44688:SF16">
    <property type="entry name" value="DNA-BINDING TRANSCRIPTIONAL ACTIVATOR DEVR_DOSR"/>
    <property type="match status" value="1"/>
</dbReference>
<keyword evidence="1" id="KW-0805">Transcription regulation</keyword>